<evidence type="ECO:0000256" key="3">
    <source>
        <dbReference type="ARBA" id="ARBA00022692"/>
    </source>
</evidence>
<feature type="transmembrane region" description="Helical" evidence="6">
    <location>
        <begin position="465"/>
        <end position="482"/>
    </location>
</feature>
<keyword evidence="4 6" id="KW-1133">Transmembrane helix</keyword>
<dbReference type="InterPro" id="IPR025405">
    <property type="entry name" value="DUF4131"/>
</dbReference>
<dbReference type="NCBIfam" id="TIGR00360">
    <property type="entry name" value="ComEC_N-term"/>
    <property type="match status" value="1"/>
</dbReference>
<accession>A0A1F6C3V9</accession>
<name>A0A1F6C3V9_9BACT</name>
<evidence type="ECO:0000313" key="9">
    <source>
        <dbReference type="EMBL" id="OGG43906.1"/>
    </source>
</evidence>
<feature type="transmembrane region" description="Helical" evidence="6">
    <location>
        <begin position="373"/>
        <end position="393"/>
    </location>
</feature>
<dbReference type="EMBL" id="MFKM01000002">
    <property type="protein sequence ID" value="OGG43906.1"/>
    <property type="molecule type" value="Genomic_DNA"/>
</dbReference>
<comment type="caution">
    <text evidence="9">The sequence shown here is derived from an EMBL/GenBank/DDBJ whole genome shotgun (WGS) entry which is preliminary data.</text>
</comment>
<protein>
    <submittedName>
        <fullName evidence="9">Uncharacterized protein</fullName>
    </submittedName>
</protein>
<dbReference type="InterPro" id="IPR004477">
    <property type="entry name" value="ComEC_N"/>
</dbReference>
<evidence type="ECO:0000256" key="4">
    <source>
        <dbReference type="ARBA" id="ARBA00022989"/>
    </source>
</evidence>
<dbReference type="InterPro" id="IPR052159">
    <property type="entry name" value="Competence_DNA_uptake"/>
</dbReference>
<dbReference type="STRING" id="1798473.A3G50_02740"/>
<organism evidence="9 10">
    <name type="scientific">Candidatus Jorgensenbacteria bacterium RIFCSPLOWO2_12_FULL_42_11</name>
    <dbReference type="NCBI Taxonomy" id="1798473"/>
    <lineage>
        <taxon>Bacteria</taxon>
        <taxon>Candidatus Joergenseniibacteriota</taxon>
    </lineage>
</organism>
<dbReference type="PANTHER" id="PTHR30619">
    <property type="entry name" value="DNA INTERNALIZATION/COMPETENCE PROTEIN COMEC/REC2"/>
    <property type="match status" value="1"/>
</dbReference>
<dbReference type="PANTHER" id="PTHR30619:SF1">
    <property type="entry name" value="RECOMBINATION PROTEIN 2"/>
    <property type="match status" value="1"/>
</dbReference>
<reference evidence="9 10" key="1">
    <citation type="journal article" date="2016" name="Nat. Commun.">
        <title>Thousands of microbial genomes shed light on interconnected biogeochemical processes in an aquifer system.</title>
        <authorList>
            <person name="Anantharaman K."/>
            <person name="Brown C.T."/>
            <person name="Hug L.A."/>
            <person name="Sharon I."/>
            <person name="Castelle C.J."/>
            <person name="Probst A.J."/>
            <person name="Thomas B.C."/>
            <person name="Singh A."/>
            <person name="Wilkins M.J."/>
            <person name="Karaoz U."/>
            <person name="Brodie E.L."/>
            <person name="Williams K.H."/>
            <person name="Hubbard S.S."/>
            <person name="Banfield J.F."/>
        </authorList>
    </citation>
    <scope>NUCLEOTIDE SEQUENCE [LARGE SCALE GENOMIC DNA]</scope>
</reference>
<evidence type="ECO:0000259" key="8">
    <source>
        <dbReference type="Pfam" id="PF13567"/>
    </source>
</evidence>
<dbReference type="AlphaFoldDB" id="A0A1F6C3V9"/>
<feature type="domain" description="ComEC/Rec2-related protein" evidence="7">
    <location>
        <begin position="218"/>
        <end position="484"/>
    </location>
</feature>
<evidence type="ECO:0000256" key="1">
    <source>
        <dbReference type="ARBA" id="ARBA00004651"/>
    </source>
</evidence>
<feature type="transmembrane region" description="Helical" evidence="6">
    <location>
        <begin position="430"/>
        <end position="453"/>
    </location>
</feature>
<evidence type="ECO:0000256" key="2">
    <source>
        <dbReference type="ARBA" id="ARBA00022475"/>
    </source>
</evidence>
<keyword evidence="3 6" id="KW-0812">Transmembrane</keyword>
<evidence type="ECO:0000256" key="5">
    <source>
        <dbReference type="ARBA" id="ARBA00023136"/>
    </source>
</evidence>
<dbReference type="Proteomes" id="UP000176633">
    <property type="component" value="Unassembled WGS sequence"/>
</dbReference>
<proteinExistence type="predicted"/>
<dbReference type="Pfam" id="PF03772">
    <property type="entry name" value="Competence"/>
    <property type="match status" value="1"/>
</dbReference>
<feature type="domain" description="DUF4131" evidence="8">
    <location>
        <begin position="26"/>
        <end position="171"/>
    </location>
</feature>
<feature type="transmembrane region" description="Helical" evidence="6">
    <location>
        <begin position="12"/>
        <end position="44"/>
    </location>
</feature>
<keyword evidence="2" id="KW-1003">Cell membrane</keyword>
<dbReference type="GO" id="GO:0005886">
    <property type="term" value="C:plasma membrane"/>
    <property type="evidence" value="ECO:0007669"/>
    <property type="project" value="UniProtKB-SubCell"/>
</dbReference>
<dbReference type="Pfam" id="PF13567">
    <property type="entry name" value="DUF4131"/>
    <property type="match status" value="1"/>
</dbReference>
<feature type="transmembrane region" description="Helical" evidence="6">
    <location>
        <begin position="64"/>
        <end position="82"/>
    </location>
</feature>
<feature type="transmembrane region" description="Helical" evidence="6">
    <location>
        <begin position="256"/>
        <end position="282"/>
    </location>
</feature>
<evidence type="ECO:0000313" key="10">
    <source>
        <dbReference type="Proteomes" id="UP000176633"/>
    </source>
</evidence>
<feature type="transmembrane region" description="Helical" evidence="6">
    <location>
        <begin position="294"/>
        <end position="311"/>
    </location>
</feature>
<feature type="transmembrane region" description="Helical" evidence="6">
    <location>
        <begin position="331"/>
        <end position="352"/>
    </location>
</feature>
<sequence>MPSYDIFFFSIVFFLMGILAASFGFGFLIIAVAAVLSAAILLFLDRFKTTNSPESTNFSTKKRALLAVLTVFILAGAGYYKWDDVKFKDIKIDFNRKINFSGLAIDGPQINSGNQTLTVKLNEPYQGKISAKLALYPRFHYGDKLAFRGKIEAPPPGSYADYLAKENISGLTNFPEVKLEKSGLGSPIKAALFKFKNSIVDSYSKILVPEQAALLAGLIFGERGGFSKEFKKAMSLSGTAHLTALSGQNITIISSAVAAAIGFLLSPFLTFIAAILIILGFVAMTGFGSSAVRAAIMGFAVLLANLTGRIYDPRNSIALAAFLIALFNPKVLVFDLGFQLSFLAVLGIVYLRPALKKLFGFGDKPGFFAWRENFLMTLSAQLATAPVLIVNFGNFSFTALIANILILTAVPLTMSLGFAIGFFNFLSYYLALIFGWLVSLFLNYEIFIINLFAKITLPINPSVNFWAILVYYSVLAGIVIYAKRP</sequence>
<comment type="subcellular location">
    <subcellularLocation>
        <location evidence="1">Cell membrane</location>
        <topology evidence="1">Multi-pass membrane protein</topology>
    </subcellularLocation>
</comment>
<evidence type="ECO:0000259" key="7">
    <source>
        <dbReference type="Pfam" id="PF03772"/>
    </source>
</evidence>
<keyword evidence="5 6" id="KW-0472">Membrane</keyword>
<feature type="transmembrane region" description="Helical" evidence="6">
    <location>
        <begin position="399"/>
        <end position="423"/>
    </location>
</feature>
<evidence type="ECO:0000256" key="6">
    <source>
        <dbReference type="SAM" id="Phobius"/>
    </source>
</evidence>
<gene>
    <name evidence="9" type="ORF">A3G50_02740</name>
</gene>